<evidence type="ECO:0000256" key="1">
    <source>
        <dbReference type="ARBA" id="ARBA00022448"/>
    </source>
</evidence>
<dbReference type="GO" id="GO:0005524">
    <property type="term" value="F:ATP binding"/>
    <property type="evidence" value="ECO:0007669"/>
    <property type="project" value="UniProtKB-KW"/>
</dbReference>
<organism evidence="5 6">
    <name type="scientific">Natronincola peptidivorans</name>
    <dbReference type="NCBI Taxonomy" id="426128"/>
    <lineage>
        <taxon>Bacteria</taxon>
        <taxon>Bacillati</taxon>
        <taxon>Bacillota</taxon>
        <taxon>Clostridia</taxon>
        <taxon>Peptostreptococcales</taxon>
        <taxon>Natronincolaceae</taxon>
        <taxon>Natronincola</taxon>
    </lineage>
</organism>
<dbReference type="PROSITE" id="PS50893">
    <property type="entry name" value="ABC_TRANSPORTER_2"/>
    <property type="match status" value="1"/>
</dbReference>
<keyword evidence="1" id="KW-0813">Transport</keyword>
<dbReference type="Gene3D" id="3.40.50.300">
    <property type="entry name" value="P-loop containing nucleotide triphosphate hydrolases"/>
    <property type="match status" value="1"/>
</dbReference>
<dbReference type="PANTHER" id="PTHR42939:SF3">
    <property type="entry name" value="ABC TRANSPORTER ATP-BINDING COMPONENT"/>
    <property type="match status" value="1"/>
</dbReference>
<dbReference type="PANTHER" id="PTHR42939">
    <property type="entry name" value="ABC TRANSPORTER ATP-BINDING PROTEIN ALBC-RELATED"/>
    <property type="match status" value="1"/>
</dbReference>
<dbReference type="GO" id="GO:0016887">
    <property type="term" value="F:ATP hydrolysis activity"/>
    <property type="evidence" value="ECO:0007669"/>
    <property type="project" value="InterPro"/>
</dbReference>
<gene>
    <name evidence="5" type="ORF">SAMN05660297_02648</name>
</gene>
<dbReference type="SMART" id="SM00382">
    <property type="entry name" value="AAA"/>
    <property type="match status" value="1"/>
</dbReference>
<dbReference type="Pfam" id="PF00005">
    <property type="entry name" value="ABC_tran"/>
    <property type="match status" value="1"/>
</dbReference>
<evidence type="ECO:0000256" key="2">
    <source>
        <dbReference type="ARBA" id="ARBA00022741"/>
    </source>
</evidence>
<dbReference type="InterPro" id="IPR003593">
    <property type="entry name" value="AAA+_ATPase"/>
</dbReference>
<evidence type="ECO:0000259" key="4">
    <source>
        <dbReference type="PROSITE" id="PS50893"/>
    </source>
</evidence>
<dbReference type="CDD" id="cd03230">
    <property type="entry name" value="ABC_DR_subfamily_A"/>
    <property type="match status" value="1"/>
</dbReference>
<dbReference type="InterPro" id="IPR027417">
    <property type="entry name" value="P-loop_NTPase"/>
</dbReference>
<dbReference type="STRING" id="426128.SAMN05660297_02648"/>
<keyword evidence="6" id="KW-1185">Reference proteome</keyword>
<dbReference type="EMBL" id="FOHU01000013">
    <property type="protein sequence ID" value="SET52051.1"/>
    <property type="molecule type" value="Genomic_DNA"/>
</dbReference>
<evidence type="ECO:0000256" key="3">
    <source>
        <dbReference type="ARBA" id="ARBA00022840"/>
    </source>
</evidence>
<dbReference type="AlphaFoldDB" id="A0A1I0F2M9"/>
<evidence type="ECO:0000313" key="6">
    <source>
        <dbReference type="Proteomes" id="UP000199568"/>
    </source>
</evidence>
<dbReference type="InterPro" id="IPR051782">
    <property type="entry name" value="ABC_Transporter_VariousFunc"/>
</dbReference>
<evidence type="ECO:0000313" key="5">
    <source>
        <dbReference type="EMBL" id="SET52051.1"/>
    </source>
</evidence>
<name>A0A1I0F2M9_9FIRM</name>
<keyword evidence="2" id="KW-0547">Nucleotide-binding</keyword>
<accession>A0A1I0F2M9</accession>
<feature type="domain" description="ABC transporter" evidence="4">
    <location>
        <begin position="5"/>
        <end position="230"/>
    </location>
</feature>
<protein>
    <submittedName>
        <fullName evidence="5">ABC-2 type transport system ATP-binding protein</fullName>
    </submittedName>
</protein>
<dbReference type="SUPFAM" id="SSF52540">
    <property type="entry name" value="P-loop containing nucleoside triphosphate hydrolases"/>
    <property type="match status" value="1"/>
</dbReference>
<dbReference type="OrthoDB" id="9804819at2"/>
<reference evidence="5 6" key="1">
    <citation type="submission" date="2016-10" db="EMBL/GenBank/DDBJ databases">
        <authorList>
            <person name="de Groot N.N."/>
        </authorList>
    </citation>
    <scope>NUCLEOTIDE SEQUENCE [LARGE SCALE GENOMIC DNA]</scope>
    <source>
        <strain evidence="5 6">DSM 18979</strain>
    </source>
</reference>
<dbReference type="Proteomes" id="UP000199568">
    <property type="component" value="Unassembled WGS sequence"/>
</dbReference>
<sequence>MDKILELENVTKEYKNFKLDNISFSLEKGYIMGLVGPNGSGKTTTIKLIMNLLSKNSGEIKVFGLDNSLDEKAIKERIGFVYDDNIYPLGLKLSKIALLIAPFYKTWNQELFNQYMKKFQLDPQSSLEKLSKGMKTKFAIVMALSHKPDLIIMDEPTSGLDPIFRRELLEMLQEIIEDGNCSVLFSSHITSDLEKIADYITFMDKGRVVLSDTYVNIVENYRLVKASEEIIKKERNKFLSYRCNSFGGEGLCKNWHSLQNEYPDKIVLEKPTIEDIMYYISKREEVEC</sequence>
<dbReference type="PROSITE" id="PS00211">
    <property type="entry name" value="ABC_TRANSPORTER_1"/>
    <property type="match status" value="1"/>
</dbReference>
<dbReference type="RefSeq" id="WP_090444925.1">
    <property type="nucleotide sequence ID" value="NZ_FOHU01000013.1"/>
</dbReference>
<proteinExistence type="predicted"/>
<dbReference type="InterPro" id="IPR003439">
    <property type="entry name" value="ABC_transporter-like_ATP-bd"/>
</dbReference>
<keyword evidence="3 5" id="KW-0067">ATP-binding</keyword>
<dbReference type="InterPro" id="IPR017871">
    <property type="entry name" value="ABC_transporter-like_CS"/>
</dbReference>